<dbReference type="OMA" id="SKFYQKG"/>
<feature type="compositionally biased region" description="Basic and acidic residues" evidence="2">
    <location>
        <begin position="32"/>
        <end position="41"/>
    </location>
</feature>
<sequence length="288" mass="34441">MFKKRQKKEKVQLDQEDLENEQKQQQQDEGNDEKIQGKQDVQKNNQQGQDIIKKGRKKQFLSGIDPKKLIELTQEDQNQQKVKGGGDVVDQIEARYYKENKHENQDKLMENYVKQKLQEKLKNQQKDGENYQEKEIAENESKNKSLAEQIKEMKKQIDEQENQTSTEKQLDILEPKEDNFISQAISTTWTNGIMEVKTSLEQKAENMAKMAEFQRKQLLKGIIQEETYQQKIQREKQEFERKKNIEKMSRSRRDKEMELFMKNFYKEGRAYKSKQKQNSEYNSNIENL</sequence>
<evidence type="ECO:0000313" key="3">
    <source>
        <dbReference type="EMBL" id="KRX00316.1"/>
    </source>
</evidence>
<evidence type="ECO:0000256" key="2">
    <source>
        <dbReference type="SAM" id="MobiDB-lite"/>
    </source>
</evidence>
<feature type="region of interest" description="Disordered" evidence="2">
    <location>
        <begin position="1"/>
        <end position="60"/>
    </location>
</feature>
<evidence type="ECO:0000313" key="4">
    <source>
        <dbReference type="Proteomes" id="UP000054937"/>
    </source>
</evidence>
<keyword evidence="1" id="KW-0175">Coiled coil</keyword>
<dbReference type="InParanoid" id="A0A0V0QDQ7"/>
<name>A0A0V0QDQ7_PSEPJ</name>
<dbReference type="EMBL" id="LDAU01000194">
    <property type="protein sequence ID" value="KRX00316.1"/>
    <property type="molecule type" value="Genomic_DNA"/>
</dbReference>
<dbReference type="AlphaFoldDB" id="A0A0V0QDQ7"/>
<keyword evidence="4" id="KW-1185">Reference proteome</keyword>
<feature type="region of interest" description="Disordered" evidence="2">
    <location>
        <begin position="119"/>
        <end position="145"/>
    </location>
</feature>
<proteinExistence type="predicted"/>
<reference evidence="3 4" key="1">
    <citation type="journal article" date="2015" name="Sci. Rep.">
        <title>Genome of the facultative scuticociliatosis pathogen Pseudocohnilembus persalinus provides insight into its virulence through horizontal gene transfer.</title>
        <authorList>
            <person name="Xiong J."/>
            <person name="Wang G."/>
            <person name="Cheng J."/>
            <person name="Tian M."/>
            <person name="Pan X."/>
            <person name="Warren A."/>
            <person name="Jiang C."/>
            <person name="Yuan D."/>
            <person name="Miao W."/>
        </authorList>
    </citation>
    <scope>NUCLEOTIDE SEQUENCE [LARGE SCALE GENOMIC DNA]</scope>
    <source>
        <strain evidence="3">36N120E</strain>
    </source>
</reference>
<dbReference type="Proteomes" id="UP000054937">
    <property type="component" value="Unassembled WGS sequence"/>
</dbReference>
<accession>A0A0V0QDQ7</accession>
<organism evidence="3 4">
    <name type="scientific">Pseudocohnilembus persalinus</name>
    <name type="common">Ciliate</name>
    <dbReference type="NCBI Taxonomy" id="266149"/>
    <lineage>
        <taxon>Eukaryota</taxon>
        <taxon>Sar</taxon>
        <taxon>Alveolata</taxon>
        <taxon>Ciliophora</taxon>
        <taxon>Intramacronucleata</taxon>
        <taxon>Oligohymenophorea</taxon>
        <taxon>Scuticociliatia</taxon>
        <taxon>Philasterida</taxon>
        <taxon>Pseudocohnilembidae</taxon>
        <taxon>Pseudocohnilembus</taxon>
    </lineage>
</organism>
<gene>
    <name evidence="3" type="ORF">PPERSA_10815</name>
</gene>
<feature type="coiled-coil region" evidence="1">
    <location>
        <begin position="197"/>
        <end position="245"/>
    </location>
</feature>
<evidence type="ECO:0000256" key="1">
    <source>
        <dbReference type="SAM" id="Coils"/>
    </source>
</evidence>
<comment type="caution">
    <text evidence="3">The sequence shown here is derived from an EMBL/GenBank/DDBJ whole genome shotgun (WGS) entry which is preliminary data.</text>
</comment>
<protein>
    <submittedName>
        <fullName evidence="3">Uncharacterized protein</fullName>
    </submittedName>
</protein>